<protein>
    <recommendedName>
        <fullName evidence="7">RRM domain-containing protein</fullName>
    </recommendedName>
</protein>
<evidence type="ECO:0000256" key="1">
    <source>
        <dbReference type="ARBA" id="ARBA00004123"/>
    </source>
</evidence>
<dbReference type="OrthoDB" id="267048at2759"/>
<dbReference type="Pfam" id="PF00076">
    <property type="entry name" value="RRM_1"/>
    <property type="match status" value="3"/>
</dbReference>
<evidence type="ECO:0000256" key="3">
    <source>
        <dbReference type="ARBA" id="ARBA00022884"/>
    </source>
</evidence>
<gene>
    <name evidence="8" type="ORF">INT46_005859</name>
</gene>
<evidence type="ECO:0000313" key="9">
    <source>
        <dbReference type="Proteomes" id="UP000650833"/>
    </source>
</evidence>
<dbReference type="PANTHER" id="PTHR48039">
    <property type="entry name" value="RNA-BINDING MOTIF PROTEIN 14B"/>
    <property type="match status" value="1"/>
</dbReference>
<dbReference type="PANTHER" id="PTHR48039:SF5">
    <property type="entry name" value="RNA-BINDING PROTEIN 28"/>
    <property type="match status" value="1"/>
</dbReference>
<dbReference type="InterPro" id="IPR051945">
    <property type="entry name" value="RRM_MRD1_RNA_proc_ribogen"/>
</dbReference>
<reference evidence="8" key="1">
    <citation type="submission" date="2020-12" db="EMBL/GenBank/DDBJ databases">
        <title>Metabolic potential, ecology and presence of endohyphal bacteria is reflected in genomic diversity of Mucoromycotina.</title>
        <authorList>
            <person name="Muszewska A."/>
            <person name="Okrasinska A."/>
            <person name="Steczkiewicz K."/>
            <person name="Drgas O."/>
            <person name="Orlowska M."/>
            <person name="Perlinska-Lenart U."/>
            <person name="Aleksandrzak-Piekarczyk T."/>
            <person name="Szatraj K."/>
            <person name="Zielenkiewicz U."/>
            <person name="Pilsyk S."/>
            <person name="Malc E."/>
            <person name="Mieczkowski P."/>
            <person name="Kruszewska J.S."/>
            <person name="Biernat P."/>
            <person name="Pawlowska J."/>
        </authorList>
    </citation>
    <scope>NUCLEOTIDE SEQUENCE</scope>
    <source>
        <strain evidence="8">CBS 226.32</strain>
    </source>
</reference>
<dbReference type="CDD" id="cd12416">
    <property type="entry name" value="RRM4_RBM28_like"/>
    <property type="match status" value="1"/>
</dbReference>
<feature type="domain" description="RRM" evidence="7">
    <location>
        <begin position="521"/>
        <end position="636"/>
    </location>
</feature>
<feature type="region of interest" description="Disordered" evidence="6">
    <location>
        <begin position="233"/>
        <end position="324"/>
    </location>
</feature>
<dbReference type="GO" id="GO:0003729">
    <property type="term" value="F:mRNA binding"/>
    <property type="evidence" value="ECO:0007669"/>
    <property type="project" value="TreeGrafter"/>
</dbReference>
<dbReference type="CDD" id="cd12414">
    <property type="entry name" value="RRM2_RBM28_like"/>
    <property type="match status" value="1"/>
</dbReference>
<dbReference type="CDD" id="cd12413">
    <property type="entry name" value="RRM1_RBM28_like"/>
    <property type="match status" value="1"/>
</dbReference>
<evidence type="ECO:0000313" key="8">
    <source>
        <dbReference type="EMBL" id="KAG2208184.1"/>
    </source>
</evidence>
<keyword evidence="3 5" id="KW-0694">RNA-binding</keyword>
<dbReference type="SMART" id="SM00361">
    <property type="entry name" value="RRM_1"/>
    <property type="match status" value="2"/>
</dbReference>
<evidence type="ECO:0000259" key="7">
    <source>
        <dbReference type="PROSITE" id="PS50102"/>
    </source>
</evidence>
<dbReference type="Proteomes" id="UP000650833">
    <property type="component" value="Unassembled WGS sequence"/>
</dbReference>
<keyword evidence="2" id="KW-0677">Repeat</keyword>
<feature type="compositionally biased region" description="Gly residues" evidence="6">
    <location>
        <begin position="684"/>
        <end position="696"/>
    </location>
</feature>
<dbReference type="InterPro" id="IPR012677">
    <property type="entry name" value="Nucleotide-bd_a/b_plait_sf"/>
</dbReference>
<accession>A0A8H7RBC1</accession>
<dbReference type="EMBL" id="JAEPRC010000116">
    <property type="protein sequence ID" value="KAG2208184.1"/>
    <property type="molecule type" value="Genomic_DNA"/>
</dbReference>
<comment type="caution">
    <text evidence="8">The sequence shown here is derived from an EMBL/GenBank/DDBJ whole genome shotgun (WGS) entry which is preliminary data.</text>
</comment>
<keyword evidence="9" id="KW-1185">Reference proteome</keyword>
<dbReference type="InterPro" id="IPR003954">
    <property type="entry name" value="RRM_euk-type"/>
</dbReference>
<feature type="compositionally biased region" description="Gly residues" evidence="6">
    <location>
        <begin position="721"/>
        <end position="776"/>
    </location>
</feature>
<organism evidence="8 9">
    <name type="scientific">Mucor plumbeus</name>
    <dbReference type="NCBI Taxonomy" id="97098"/>
    <lineage>
        <taxon>Eukaryota</taxon>
        <taxon>Fungi</taxon>
        <taxon>Fungi incertae sedis</taxon>
        <taxon>Mucoromycota</taxon>
        <taxon>Mucoromycotina</taxon>
        <taxon>Mucoromycetes</taxon>
        <taxon>Mucorales</taxon>
        <taxon>Mucorineae</taxon>
        <taxon>Mucoraceae</taxon>
        <taxon>Mucor</taxon>
    </lineage>
</organism>
<proteinExistence type="predicted"/>
<evidence type="ECO:0000256" key="5">
    <source>
        <dbReference type="PROSITE-ProRule" id="PRU00176"/>
    </source>
</evidence>
<comment type="subcellular location">
    <subcellularLocation>
        <location evidence="1">Nucleus</location>
    </subcellularLocation>
</comment>
<feature type="region of interest" description="Disordered" evidence="6">
    <location>
        <begin position="642"/>
        <end position="776"/>
    </location>
</feature>
<evidence type="ECO:0000256" key="2">
    <source>
        <dbReference type="ARBA" id="ARBA00022737"/>
    </source>
</evidence>
<dbReference type="SUPFAM" id="SSF54928">
    <property type="entry name" value="RNA-binding domain, RBD"/>
    <property type="match status" value="4"/>
</dbReference>
<feature type="compositionally biased region" description="Low complexity" evidence="6">
    <location>
        <begin position="697"/>
        <end position="713"/>
    </location>
</feature>
<keyword evidence="4" id="KW-0539">Nucleus</keyword>
<feature type="compositionally biased region" description="Basic and acidic residues" evidence="6">
    <location>
        <begin position="233"/>
        <end position="247"/>
    </location>
</feature>
<evidence type="ECO:0000256" key="6">
    <source>
        <dbReference type="SAM" id="MobiDB-lite"/>
    </source>
</evidence>
<dbReference type="AlphaFoldDB" id="A0A8H7RBC1"/>
<feature type="domain" description="RRM" evidence="7">
    <location>
        <begin position="28"/>
        <end position="113"/>
    </location>
</feature>
<sequence>MSEEIVEKKTYAKKVTNKESSEDPLAKLTLFVRGLPFEATSKDLEDFFGEIGPIRKCFVVTDRSIAPIEGQPPKNKGFGYVHYALEEDAQSAISKLKNVKFQGRKLKIELAKRKSETVREDTRKEAVVAAPVSADTESKKPSEPLNFDVNARLIVRNLPWKYREADLRTLFEKYGKVHDIKLPRKYEGGPLRGFAFIQFEKVDEGKAAMEAINATEHHGRTIAVDWSIPKTQYREVEENEKAATAKDEDTEMLEASNDEEESSSSSDDDNEDEESKNSDEESDDNDDENDSDNDDEEANSDAEIEEDVETKKAAKKTGPTSADGTTLFIRNLLFESTEEDLKQLFKQWGPVVYAKITRDPVTKLSRGTGFVCMRKKEDIDTILEAADTLRALSQKDEANDKEAMNQLLSKREKKKKGLMYKSIITPESGSGDGAKFTLHGRVLDVTLAVDRNQAKQIKDDNLSQKRKEDKRNLYLMREGVVFPETPAAATMTPSELSKRQMSFSSRKKLVSSNPSLYISKTRLSIRNLPIKVNDTDLRALGISSINKFKNQVKGGQRDDLTKDEKEDGWHLLPRVKQAKIIRSKDRIDTATNELRSKGYGFLEFNTHSHALASLRYLNNNPDIFDGKRLIVEFSLENKDVVDRRNQRSENGGRPDDRGQKRTFDGDNNNEQSKRPRFDDREGGRGGSRGGRGGRGGFSNDRSSSDRGGFSNDRSSSDRGGRGFSRGGSSRGGSSRGGSSRGGSSRGRGGSRGGRGGFGGDRGGSRGGRGGFRGGRN</sequence>
<dbReference type="PROSITE" id="PS50102">
    <property type="entry name" value="RRM"/>
    <property type="match status" value="4"/>
</dbReference>
<dbReference type="SMART" id="SM00360">
    <property type="entry name" value="RRM"/>
    <property type="match status" value="4"/>
</dbReference>
<dbReference type="InterPro" id="IPR000504">
    <property type="entry name" value="RRM_dom"/>
</dbReference>
<dbReference type="GO" id="GO:0005730">
    <property type="term" value="C:nucleolus"/>
    <property type="evidence" value="ECO:0007669"/>
    <property type="project" value="TreeGrafter"/>
</dbReference>
<dbReference type="InterPro" id="IPR035979">
    <property type="entry name" value="RBD_domain_sf"/>
</dbReference>
<feature type="domain" description="RRM" evidence="7">
    <location>
        <begin position="151"/>
        <end position="229"/>
    </location>
</feature>
<feature type="compositionally biased region" description="Basic and acidic residues" evidence="6">
    <location>
        <begin position="671"/>
        <end position="683"/>
    </location>
</feature>
<feature type="compositionally biased region" description="Acidic residues" evidence="6">
    <location>
        <begin position="248"/>
        <end position="308"/>
    </location>
</feature>
<dbReference type="Gene3D" id="3.30.70.330">
    <property type="match status" value="4"/>
</dbReference>
<name>A0A8H7RBC1_9FUNG</name>
<evidence type="ECO:0000256" key="4">
    <source>
        <dbReference type="ARBA" id="ARBA00023242"/>
    </source>
</evidence>
<feature type="compositionally biased region" description="Basic and acidic residues" evidence="6">
    <location>
        <begin position="642"/>
        <end position="664"/>
    </location>
</feature>
<feature type="domain" description="RRM" evidence="7">
    <location>
        <begin position="325"/>
        <end position="450"/>
    </location>
</feature>